<accession>A0A3M2KYN1</accession>
<dbReference type="PANTHER" id="PTHR10587:SF134">
    <property type="entry name" value="SECRETED PROTEIN"/>
    <property type="match status" value="1"/>
</dbReference>
<keyword evidence="4" id="KW-1185">Reference proteome</keyword>
<dbReference type="Gene3D" id="3.20.20.370">
    <property type="entry name" value="Glycoside hydrolase/deacetylase"/>
    <property type="match status" value="1"/>
</dbReference>
<dbReference type="PANTHER" id="PTHR10587">
    <property type="entry name" value="GLYCOSYL TRANSFERASE-RELATED"/>
    <property type="match status" value="1"/>
</dbReference>
<dbReference type="EMBL" id="RFFH01000013">
    <property type="protein sequence ID" value="RMI29736.1"/>
    <property type="molecule type" value="Genomic_DNA"/>
</dbReference>
<dbReference type="OrthoDB" id="9814083at2"/>
<feature type="region of interest" description="Disordered" evidence="1">
    <location>
        <begin position="33"/>
        <end position="53"/>
    </location>
</feature>
<protein>
    <submittedName>
        <fullName evidence="3">Polysaccharide deacetylase</fullName>
    </submittedName>
</protein>
<dbReference type="Proteomes" id="UP000279275">
    <property type="component" value="Unassembled WGS sequence"/>
</dbReference>
<evidence type="ECO:0000259" key="2">
    <source>
        <dbReference type="PROSITE" id="PS51677"/>
    </source>
</evidence>
<evidence type="ECO:0000313" key="4">
    <source>
        <dbReference type="Proteomes" id="UP000279275"/>
    </source>
</evidence>
<dbReference type="AlphaFoldDB" id="A0A3M2KYN1"/>
<dbReference type="InterPro" id="IPR006311">
    <property type="entry name" value="TAT_signal"/>
</dbReference>
<comment type="caution">
    <text evidence="3">The sequence shown here is derived from an EMBL/GenBank/DDBJ whole genome shotgun (WGS) entry which is preliminary data.</text>
</comment>
<dbReference type="PROSITE" id="PS51677">
    <property type="entry name" value="NODB"/>
    <property type="match status" value="1"/>
</dbReference>
<dbReference type="GO" id="GO:0016810">
    <property type="term" value="F:hydrolase activity, acting on carbon-nitrogen (but not peptide) bonds"/>
    <property type="evidence" value="ECO:0007669"/>
    <property type="project" value="InterPro"/>
</dbReference>
<dbReference type="InterPro" id="IPR011330">
    <property type="entry name" value="Glyco_hydro/deAcase_b/a-brl"/>
</dbReference>
<dbReference type="PROSITE" id="PS51257">
    <property type="entry name" value="PROKAR_LIPOPROTEIN"/>
    <property type="match status" value="1"/>
</dbReference>
<proteinExistence type="predicted"/>
<organism evidence="3 4">
    <name type="scientific">Nocardia stercoris</name>
    <dbReference type="NCBI Taxonomy" id="2483361"/>
    <lineage>
        <taxon>Bacteria</taxon>
        <taxon>Bacillati</taxon>
        <taxon>Actinomycetota</taxon>
        <taxon>Actinomycetes</taxon>
        <taxon>Mycobacteriales</taxon>
        <taxon>Nocardiaceae</taxon>
        <taxon>Nocardia</taxon>
    </lineage>
</organism>
<dbReference type="Pfam" id="PF01522">
    <property type="entry name" value="Polysacc_deac_1"/>
    <property type="match status" value="1"/>
</dbReference>
<feature type="domain" description="NodB homology" evidence="2">
    <location>
        <begin position="105"/>
        <end position="298"/>
    </location>
</feature>
<dbReference type="InterPro" id="IPR002509">
    <property type="entry name" value="NODB_dom"/>
</dbReference>
<evidence type="ECO:0000256" key="1">
    <source>
        <dbReference type="SAM" id="MobiDB-lite"/>
    </source>
</evidence>
<dbReference type="SUPFAM" id="SSF88713">
    <property type="entry name" value="Glycoside hydrolase/deacetylase"/>
    <property type="match status" value="1"/>
</dbReference>
<dbReference type="InterPro" id="IPR050248">
    <property type="entry name" value="Polysacc_deacetylase_ArnD"/>
</dbReference>
<evidence type="ECO:0000313" key="3">
    <source>
        <dbReference type="EMBL" id="RMI29736.1"/>
    </source>
</evidence>
<gene>
    <name evidence="3" type="ORF">EBN03_25010</name>
</gene>
<name>A0A3M2KYN1_9NOCA</name>
<feature type="compositionally biased region" description="Low complexity" evidence="1">
    <location>
        <begin position="37"/>
        <end position="53"/>
    </location>
</feature>
<sequence length="301" mass="31557">MRLVRDAVLSRRGLLISGAAMIGGIAAGCSGGNGHSAKAAPTTSAAPTTTRPPQAVQIDSSPIGSASGLTQVDPNTVAAKYAARQPGQWGMDLDGIVTSFPSKGMQFALTFDACGGPDNDEINDELIDYLTAHQIPATLFLNKRWIDADPDRVVRLAGNPLFEIGNHGTRHCPLSVSGHAAYGIPGTASPQQAVDEVWGNHERIIQLLGKPPRFFRTGTAHYDEVAVSIVQDLGERPVGFSVNADAGATYTASQVVTAMADVQPGGISIAHMHRPRSGTAGGMESVLPKMRAAGYEFVHLP</sequence>
<reference evidence="3 4" key="1">
    <citation type="submission" date="2018-10" db="EMBL/GenBank/DDBJ databases">
        <title>Isolation from cow dung.</title>
        <authorList>
            <person name="Ling L."/>
        </authorList>
    </citation>
    <scope>NUCLEOTIDE SEQUENCE [LARGE SCALE GENOMIC DNA]</scope>
    <source>
        <strain evidence="3 4">NEAU-LL90</strain>
    </source>
</reference>
<dbReference type="PROSITE" id="PS51318">
    <property type="entry name" value="TAT"/>
    <property type="match status" value="1"/>
</dbReference>
<dbReference type="GO" id="GO:0005975">
    <property type="term" value="P:carbohydrate metabolic process"/>
    <property type="evidence" value="ECO:0007669"/>
    <property type="project" value="InterPro"/>
</dbReference>